<evidence type="ECO:0000313" key="7">
    <source>
        <dbReference type="Proteomes" id="UP001204615"/>
    </source>
</evidence>
<dbReference type="PROSITE" id="PS51296">
    <property type="entry name" value="RIESKE"/>
    <property type="match status" value="1"/>
</dbReference>
<keyword evidence="2" id="KW-0479">Metal-binding</keyword>
<dbReference type="PANTHER" id="PTHR40261:SF1">
    <property type="entry name" value="RIESKE DOMAIN-CONTAINING PROTEIN"/>
    <property type="match status" value="1"/>
</dbReference>
<dbReference type="CDD" id="cd03467">
    <property type="entry name" value="Rieske"/>
    <property type="match status" value="1"/>
</dbReference>
<comment type="caution">
    <text evidence="6">The sequence shown here is derived from an EMBL/GenBank/DDBJ whole genome shotgun (WGS) entry which is preliminary data.</text>
</comment>
<evidence type="ECO:0000313" key="6">
    <source>
        <dbReference type="EMBL" id="MCP1376307.1"/>
    </source>
</evidence>
<keyword evidence="7" id="KW-1185">Reference proteome</keyword>
<dbReference type="InterPro" id="IPR017941">
    <property type="entry name" value="Rieske_2Fe-2S"/>
</dbReference>
<evidence type="ECO:0000256" key="1">
    <source>
        <dbReference type="ARBA" id="ARBA00022714"/>
    </source>
</evidence>
<feature type="domain" description="Rieske" evidence="5">
    <location>
        <begin position="25"/>
        <end position="129"/>
    </location>
</feature>
<evidence type="ECO:0000256" key="4">
    <source>
        <dbReference type="ARBA" id="ARBA00023014"/>
    </source>
</evidence>
<keyword evidence="1" id="KW-0001">2Fe-2S</keyword>
<proteinExistence type="predicted"/>
<evidence type="ECO:0000256" key="3">
    <source>
        <dbReference type="ARBA" id="ARBA00023004"/>
    </source>
</evidence>
<dbReference type="PANTHER" id="PTHR40261">
    <property type="match status" value="1"/>
</dbReference>
<evidence type="ECO:0000256" key="2">
    <source>
        <dbReference type="ARBA" id="ARBA00022723"/>
    </source>
</evidence>
<evidence type="ECO:0000259" key="5">
    <source>
        <dbReference type="PROSITE" id="PS51296"/>
    </source>
</evidence>
<accession>A0ABT1FJI1</accession>
<name>A0ABT1FJI1_9GAMM</name>
<protein>
    <submittedName>
        <fullName evidence="6">Rieske (2Fe-2S) protein</fullName>
    </submittedName>
</protein>
<organism evidence="6 7">
    <name type="scientific">Dyella lutea</name>
    <dbReference type="NCBI Taxonomy" id="2950441"/>
    <lineage>
        <taxon>Bacteria</taxon>
        <taxon>Pseudomonadati</taxon>
        <taxon>Pseudomonadota</taxon>
        <taxon>Gammaproteobacteria</taxon>
        <taxon>Lysobacterales</taxon>
        <taxon>Rhodanobacteraceae</taxon>
        <taxon>Dyella</taxon>
    </lineage>
</organism>
<dbReference type="InterPro" id="IPR036922">
    <property type="entry name" value="Rieske_2Fe-2S_sf"/>
</dbReference>
<reference evidence="6 7" key="1">
    <citation type="submission" date="2022-06" db="EMBL/GenBank/DDBJ databases">
        <title>Dyella sp. Sa strain:Sa Genome sequencing.</title>
        <authorList>
            <person name="Park S."/>
        </authorList>
    </citation>
    <scope>NUCLEOTIDE SEQUENCE [LARGE SCALE GENOMIC DNA]</scope>
    <source>
        <strain evidence="6 7">Sa</strain>
    </source>
</reference>
<gene>
    <name evidence="6" type="ORF">NC595_19840</name>
</gene>
<keyword evidence="3" id="KW-0408">Iron</keyword>
<dbReference type="Gene3D" id="2.102.10.10">
    <property type="entry name" value="Rieske [2Fe-2S] iron-sulphur domain"/>
    <property type="match status" value="1"/>
</dbReference>
<dbReference type="EMBL" id="JAMZEK010000005">
    <property type="protein sequence ID" value="MCP1376307.1"/>
    <property type="molecule type" value="Genomic_DNA"/>
</dbReference>
<dbReference type="Pfam" id="PF00355">
    <property type="entry name" value="Rieske"/>
    <property type="match status" value="1"/>
</dbReference>
<dbReference type="SUPFAM" id="SSF50022">
    <property type="entry name" value="ISP domain"/>
    <property type="match status" value="1"/>
</dbReference>
<keyword evidence="4" id="KW-0411">Iron-sulfur</keyword>
<sequence>MTYARNDEAFANVTQVPMDRNESARAICRTGDIPDGEAIAVDAVLPDGEENLIVLRFGEAVHAYLNICPHAGRRLDWAPGKFLLSKGALVCAAHGASFMAASGACIGGPCRGQGLRRVAVRVEAGEVFLDAGRAAAGLSGTSD</sequence>
<dbReference type="Proteomes" id="UP001204615">
    <property type="component" value="Unassembled WGS sequence"/>
</dbReference>